<gene>
    <name evidence="1" type="ORF">Cboi01_000058700</name>
</gene>
<organism evidence="1 2">
    <name type="scientific">Candida boidinii</name>
    <name type="common">Yeast</name>
    <dbReference type="NCBI Taxonomy" id="5477"/>
    <lineage>
        <taxon>Eukaryota</taxon>
        <taxon>Fungi</taxon>
        <taxon>Dikarya</taxon>
        <taxon>Ascomycota</taxon>
        <taxon>Saccharomycotina</taxon>
        <taxon>Pichiomycetes</taxon>
        <taxon>Pichiales</taxon>
        <taxon>Pichiaceae</taxon>
        <taxon>Ogataea</taxon>
        <taxon>Ogataea/Candida clade</taxon>
    </lineage>
</organism>
<reference evidence="1" key="1">
    <citation type="submission" date="2023-04" db="EMBL/GenBank/DDBJ databases">
        <title>Candida boidinii NBRC 1967.</title>
        <authorList>
            <person name="Ichikawa N."/>
            <person name="Sato H."/>
            <person name="Tonouchi N."/>
        </authorList>
    </citation>
    <scope>NUCLEOTIDE SEQUENCE</scope>
    <source>
        <strain evidence="1">NBRC 1967</strain>
    </source>
</reference>
<name>A0ACB5TG93_CANBO</name>
<evidence type="ECO:0000313" key="1">
    <source>
        <dbReference type="EMBL" id="GME87842.1"/>
    </source>
</evidence>
<accession>A0ACB5TG93</accession>
<proteinExistence type="predicted"/>
<evidence type="ECO:0000313" key="2">
    <source>
        <dbReference type="Proteomes" id="UP001165101"/>
    </source>
</evidence>
<comment type="caution">
    <text evidence="1">The sequence shown here is derived from an EMBL/GenBank/DDBJ whole genome shotgun (WGS) entry which is preliminary data.</text>
</comment>
<dbReference type="Proteomes" id="UP001165101">
    <property type="component" value="Unassembled WGS sequence"/>
</dbReference>
<keyword evidence="2" id="KW-1185">Reference proteome</keyword>
<protein>
    <submittedName>
        <fullName evidence="1">Unnamed protein product</fullName>
    </submittedName>
</protein>
<dbReference type="EMBL" id="BSXV01000167">
    <property type="protein sequence ID" value="GME87842.1"/>
    <property type="molecule type" value="Genomic_DNA"/>
</dbReference>
<sequence>MSRDPGLISKSLKRLISSHGAYINSICTIPTTLNSNIQHGKNSTVKQPVKSINTINYSRSIHSTPRINRSTTEDVTSLYTSEVLTTPESIRRQHLLRSSLEHIIHQFASMPVPTITLNDLLKFNHRFKNSVNNKGNENSMEKTIDETKKMLLENANETLEDLLVLICRRLDEFMKLPYIILLNPNIAEIYETYLISLQKCFEYLNKIDPNLIYNNEIDTINIDGVKIENLEQNNDFINLLNDIMNLHTDNLPVLSQGFEEISAIGLIDDKKFLSNHLRERILMRLVSHHHIELSSQLNEMIKINNDSVLDNNIGIIEKNINVLEIVQKSLNFVNDMCNLKYCEKIDLKLRAVTINHDKSVNIINFENFNDYNPKLDDENNQLIFPYISTHLEYVFNELFKNSARAQIENHSKDPVEITLVVNKPSLDNHLKSTSKDEKSNCYHLEIRIIDKGKGIKPEIVDNLFDYSFTTFEDGLDNDNESYKTLNNTGDANIIAGMGYGLPLSRIYIELFDGKIDLHSIHGYGTTVYMKWNGPNVRLLQ</sequence>